<evidence type="ECO:0000256" key="1">
    <source>
        <dbReference type="SAM" id="MobiDB-lite"/>
    </source>
</evidence>
<feature type="region of interest" description="Disordered" evidence="1">
    <location>
        <begin position="31"/>
        <end position="53"/>
    </location>
</feature>
<organism evidence="2 3">
    <name type="scientific">Champsocephalus gunnari</name>
    <name type="common">Mackerel icefish</name>
    <dbReference type="NCBI Taxonomy" id="52237"/>
    <lineage>
        <taxon>Eukaryota</taxon>
        <taxon>Metazoa</taxon>
        <taxon>Chordata</taxon>
        <taxon>Craniata</taxon>
        <taxon>Vertebrata</taxon>
        <taxon>Euteleostomi</taxon>
        <taxon>Actinopterygii</taxon>
        <taxon>Neopterygii</taxon>
        <taxon>Teleostei</taxon>
        <taxon>Neoteleostei</taxon>
        <taxon>Acanthomorphata</taxon>
        <taxon>Eupercaria</taxon>
        <taxon>Perciformes</taxon>
        <taxon>Notothenioidei</taxon>
        <taxon>Channichthyidae</taxon>
        <taxon>Champsocephalus</taxon>
    </lineage>
</organism>
<reference evidence="2 3" key="1">
    <citation type="journal article" date="2023" name="Mol. Biol. Evol.">
        <title>Genomics of Secondarily Temperate Adaptation in the Only Non-Antarctic Icefish.</title>
        <authorList>
            <person name="Rivera-Colon A.G."/>
            <person name="Rayamajhi N."/>
            <person name="Minhas B.F."/>
            <person name="Madrigal G."/>
            <person name="Bilyk K.T."/>
            <person name="Yoon V."/>
            <person name="Hune M."/>
            <person name="Gregory S."/>
            <person name="Cheng C.H.C."/>
            <person name="Catchen J.M."/>
        </authorList>
    </citation>
    <scope>NUCLEOTIDE SEQUENCE [LARGE SCALE GENOMIC DNA]</scope>
    <source>
        <tissue evidence="2">White muscle</tissue>
    </source>
</reference>
<proteinExistence type="predicted"/>
<name>A0AAN8DJ99_CHAGU</name>
<accession>A0AAN8DJ99</accession>
<dbReference type="AlphaFoldDB" id="A0AAN8DJ99"/>
<sequence length="81" mass="8541">MYSIGKTCARQLTLQNGAGIEVEDGARGSEEVSGLGKEQLGVPMADQKTAEVSPSKVDFGVQCNEVQEHKCAGGNGRNPLY</sequence>
<dbReference type="EMBL" id="JAURVH010001524">
    <property type="protein sequence ID" value="KAK5918913.1"/>
    <property type="molecule type" value="Genomic_DNA"/>
</dbReference>
<protein>
    <submittedName>
        <fullName evidence="2">Uncharacterized protein</fullName>
    </submittedName>
</protein>
<gene>
    <name evidence="2" type="ORF">CgunFtcFv8_022854</name>
</gene>
<keyword evidence="3" id="KW-1185">Reference proteome</keyword>
<evidence type="ECO:0000313" key="2">
    <source>
        <dbReference type="EMBL" id="KAK5918913.1"/>
    </source>
</evidence>
<comment type="caution">
    <text evidence="2">The sequence shown here is derived from an EMBL/GenBank/DDBJ whole genome shotgun (WGS) entry which is preliminary data.</text>
</comment>
<evidence type="ECO:0000313" key="3">
    <source>
        <dbReference type="Proteomes" id="UP001331515"/>
    </source>
</evidence>
<dbReference type="Proteomes" id="UP001331515">
    <property type="component" value="Unassembled WGS sequence"/>
</dbReference>